<keyword evidence="10 20" id="KW-0418">Kinase</keyword>
<dbReference type="InterPro" id="IPR004358">
    <property type="entry name" value="Sig_transdc_His_kin-like_C"/>
</dbReference>
<accession>A0ABT9ACG5</accession>
<evidence type="ECO:0000313" key="20">
    <source>
        <dbReference type="EMBL" id="MDO7847538.1"/>
    </source>
</evidence>
<evidence type="ECO:0000256" key="9">
    <source>
        <dbReference type="ARBA" id="ARBA00022723"/>
    </source>
</evidence>
<dbReference type="Proteomes" id="UP001167796">
    <property type="component" value="Unassembled WGS sequence"/>
</dbReference>
<evidence type="ECO:0000256" key="15">
    <source>
        <dbReference type="ARBA" id="ARBA00030800"/>
    </source>
</evidence>
<protein>
    <recommendedName>
        <fullName evidence="5">Oxygen sensor histidine kinase NreB</fullName>
        <ecNumber evidence="4">2.7.13.3</ecNumber>
    </recommendedName>
    <alternativeName>
        <fullName evidence="15">Nitrogen regulation protein B</fullName>
    </alternativeName>
</protein>
<keyword evidence="16" id="KW-0175">Coiled coil</keyword>
<evidence type="ECO:0000256" key="14">
    <source>
        <dbReference type="ARBA" id="ARBA00024827"/>
    </source>
</evidence>
<dbReference type="EMBL" id="JAUQSX010000007">
    <property type="protein sequence ID" value="MDO7847538.1"/>
    <property type="molecule type" value="Genomic_DNA"/>
</dbReference>
<proteinExistence type="predicted"/>
<evidence type="ECO:0000256" key="3">
    <source>
        <dbReference type="ARBA" id="ARBA00004496"/>
    </source>
</evidence>
<dbReference type="InterPro" id="IPR011712">
    <property type="entry name" value="Sig_transdc_His_kin_sub3_dim/P"/>
</dbReference>
<keyword evidence="17" id="KW-1133">Transmembrane helix</keyword>
<comment type="cofactor">
    <cofactor evidence="2">
        <name>[4Fe-4S] cluster</name>
        <dbReference type="ChEBI" id="CHEBI:49883"/>
    </cofactor>
</comment>
<evidence type="ECO:0000256" key="8">
    <source>
        <dbReference type="ARBA" id="ARBA00022679"/>
    </source>
</evidence>
<dbReference type="SUPFAM" id="SSF48452">
    <property type="entry name" value="TPR-like"/>
    <property type="match status" value="1"/>
</dbReference>
<keyword evidence="17" id="KW-0812">Transmembrane</keyword>
<evidence type="ECO:0000256" key="5">
    <source>
        <dbReference type="ARBA" id="ARBA00017322"/>
    </source>
</evidence>
<evidence type="ECO:0000256" key="10">
    <source>
        <dbReference type="ARBA" id="ARBA00022777"/>
    </source>
</evidence>
<dbReference type="SUPFAM" id="SSF55874">
    <property type="entry name" value="ATPase domain of HSP90 chaperone/DNA topoisomerase II/histidine kinase"/>
    <property type="match status" value="1"/>
</dbReference>
<evidence type="ECO:0000256" key="2">
    <source>
        <dbReference type="ARBA" id="ARBA00001966"/>
    </source>
</evidence>
<keyword evidence="9" id="KW-0479">Metal-binding</keyword>
<feature type="coiled-coil region" evidence="16">
    <location>
        <begin position="332"/>
        <end position="405"/>
    </location>
</feature>
<evidence type="ECO:0000313" key="21">
    <source>
        <dbReference type="Proteomes" id="UP001167796"/>
    </source>
</evidence>
<dbReference type="PROSITE" id="PS50109">
    <property type="entry name" value="HIS_KIN"/>
    <property type="match status" value="1"/>
</dbReference>
<dbReference type="Gene3D" id="3.30.565.10">
    <property type="entry name" value="Histidine kinase-like ATPase, C-terminal domain"/>
    <property type="match status" value="1"/>
</dbReference>
<name>A0ABT9ACG5_9BACT</name>
<dbReference type="InterPro" id="IPR003594">
    <property type="entry name" value="HATPase_dom"/>
</dbReference>
<keyword evidence="12" id="KW-0902">Two-component regulatory system</keyword>
<dbReference type="InterPro" id="IPR011990">
    <property type="entry name" value="TPR-like_helical_dom_sf"/>
</dbReference>
<evidence type="ECO:0000256" key="13">
    <source>
        <dbReference type="ARBA" id="ARBA00023014"/>
    </source>
</evidence>
<feature type="domain" description="Histidine kinase" evidence="19">
    <location>
        <begin position="581"/>
        <end position="670"/>
    </location>
</feature>
<dbReference type="CDD" id="cd16917">
    <property type="entry name" value="HATPase_UhpB-NarQ-NarX-like"/>
    <property type="match status" value="1"/>
</dbReference>
<reference evidence="20" key="1">
    <citation type="submission" date="2023-07" db="EMBL/GenBank/DDBJ databases">
        <authorList>
            <person name="Kim M.K."/>
        </authorList>
    </citation>
    <scope>NUCLEOTIDE SEQUENCE</scope>
    <source>
        <strain evidence="20">M29</strain>
    </source>
</reference>
<evidence type="ECO:0000256" key="16">
    <source>
        <dbReference type="SAM" id="Coils"/>
    </source>
</evidence>
<evidence type="ECO:0000256" key="17">
    <source>
        <dbReference type="SAM" id="Phobius"/>
    </source>
</evidence>
<evidence type="ECO:0000256" key="7">
    <source>
        <dbReference type="ARBA" id="ARBA00022490"/>
    </source>
</evidence>
<dbReference type="SMART" id="SM00387">
    <property type="entry name" value="HATPase_c"/>
    <property type="match status" value="1"/>
</dbReference>
<keyword evidence="11" id="KW-0408">Iron</keyword>
<feature type="coiled-coil region" evidence="16">
    <location>
        <begin position="438"/>
        <end position="471"/>
    </location>
</feature>
<dbReference type="InterPro" id="IPR036890">
    <property type="entry name" value="HATPase_C_sf"/>
</dbReference>
<dbReference type="Gene3D" id="1.25.40.10">
    <property type="entry name" value="Tetratricopeptide repeat domain"/>
    <property type="match status" value="2"/>
</dbReference>
<dbReference type="GO" id="GO:0016301">
    <property type="term" value="F:kinase activity"/>
    <property type="evidence" value="ECO:0007669"/>
    <property type="project" value="UniProtKB-KW"/>
</dbReference>
<evidence type="ECO:0000256" key="11">
    <source>
        <dbReference type="ARBA" id="ARBA00023004"/>
    </source>
</evidence>
<comment type="catalytic activity">
    <reaction evidence="1">
        <text>ATP + protein L-histidine = ADP + protein N-phospho-L-histidine.</text>
        <dbReference type="EC" id="2.7.13.3"/>
    </reaction>
</comment>
<dbReference type="EC" id="2.7.13.3" evidence="4"/>
<dbReference type="Gene3D" id="1.20.5.1930">
    <property type="match status" value="1"/>
</dbReference>
<dbReference type="Pfam" id="PF07730">
    <property type="entry name" value="HisKA_3"/>
    <property type="match status" value="1"/>
</dbReference>
<keyword evidence="17" id="KW-0472">Membrane</keyword>
<dbReference type="InterPro" id="IPR005467">
    <property type="entry name" value="His_kinase_dom"/>
</dbReference>
<keyword evidence="13" id="KW-0411">Iron-sulfur</keyword>
<evidence type="ECO:0000256" key="1">
    <source>
        <dbReference type="ARBA" id="ARBA00000085"/>
    </source>
</evidence>
<evidence type="ECO:0000256" key="6">
    <source>
        <dbReference type="ARBA" id="ARBA00022485"/>
    </source>
</evidence>
<dbReference type="Pfam" id="PF13424">
    <property type="entry name" value="TPR_12"/>
    <property type="match status" value="1"/>
</dbReference>
<feature type="chain" id="PRO_5045173283" description="Oxygen sensor histidine kinase NreB" evidence="18">
    <location>
        <begin position="24"/>
        <end position="670"/>
    </location>
</feature>
<dbReference type="InterPro" id="IPR050482">
    <property type="entry name" value="Sensor_HK_TwoCompSys"/>
</dbReference>
<organism evidence="20 21">
    <name type="scientific">Hymenobacter mellowenesis</name>
    <dbReference type="NCBI Taxonomy" id="3063995"/>
    <lineage>
        <taxon>Bacteria</taxon>
        <taxon>Pseudomonadati</taxon>
        <taxon>Bacteroidota</taxon>
        <taxon>Cytophagia</taxon>
        <taxon>Cytophagales</taxon>
        <taxon>Hymenobacteraceae</taxon>
        <taxon>Hymenobacter</taxon>
    </lineage>
</organism>
<feature type="signal peptide" evidence="18">
    <location>
        <begin position="1"/>
        <end position="23"/>
    </location>
</feature>
<comment type="subcellular location">
    <subcellularLocation>
        <location evidence="3">Cytoplasm</location>
    </subcellularLocation>
</comment>
<dbReference type="InterPro" id="IPR019734">
    <property type="entry name" value="TPR_rpt"/>
</dbReference>
<comment type="caution">
    <text evidence="20">The sequence shown here is derived from an EMBL/GenBank/DDBJ whole genome shotgun (WGS) entry which is preliminary data.</text>
</comment>
<evidence type="ECO:0000259" key="19">
    <source>
        <dbReference type="PROSITE" id="PS50109"/>
    </source>
</evidence>
<dbReference type="PRINTS" id="PR00344">
    <property type="entry name" value="BCTRLSENSOR"/>
</dbReference>
<keyword evidence="8" id="KW-0808">Transferase</keyword>
<dbReference type="SMART" id="SM00028">
    <property type="entry name" value="TPR"/>
    <property type="match status" value="3"/>
</dbReference>
<dbReference type="RefSeq" id="WP_305012214.1">
    <property type="nucleotide sequence ID" value="NZ_JAUQSX010000007.1"/>
</dbReference>
<keyword evidence="6" id="KW-0004">4Fe-4S</keyword>
<dbReference type="PANTHER" id="PTHR24421">
    <property type="entry name" value="NITRATE/NITRITE SENSOR PROTEIN NARX-RELATED"/>
    <property type="match status" value="1"/>
</dbReference>
<feature type="transmembrane region" description="Helical" evidence="17">
    <location>
        <begin position="416"/>
        <end position="436"/>
    </location>
</feature>
<evidence type="ECO:0000256" key="18">
    <source>
        <dbReference type="SAM" id="SignalP"/>
    </source>
</evidence>
<evidence type="ECO:0000256" key="12">
    <source>
        <dbReference type="ARBA" id="ARBA00023012"/>
    </source>
</evidence>
<keyword evidence="7" id="KW-0963">Cytoplasm</keyword>
<dbReference type="Pfam" id="PF02518">
    <property type="entry name" value="HATPase_c"/>
    <property type="match status" value="1"/>
</dbReference>
<sequence length="670" mass="73487">MIKIRGLMGGTLVMLALAGAAHAQPKAQILPPARDTREVDSLRRVLAQHPHDTFGTKALVTLMFNFQYNDTAQAGRYGRQAARLATAIGDRKRLARVGYNLATLAAQGGHNDESVQLHLRSAREFAALGNPLWAGHNFANAAKRRINQGRFAEAMRLSLRGLRLRQAAHDTAAVADSYGAIGQIYLEQQNLPAAQTAYEQSLRGWQQARVPAYVIHCLNHLAIIHRDAGRFARARAYVAKGLAVVRTQPDTTANDGLLLTLAVLEQHQGHWAASLPLLRRVEAAFNRRVAGNLTPGARADLYSILGESLVQTGQAAAAAPYLAQALALARSNRDLQEEADALEGLADLAAARADYRAAFAYRRDMELLRDTLRLAATTRTVAELQTQYETEQKEARNRVQAARLRTQQQVIRRRSVQLWAGLAIAALLAGVGYLLLNRRRLRREVEFAEERQALQQRRAAAVLEAEEAERRRIGADLHDGVGQLLSVVKLNVHALSEELAPRLSPDEQRRFGDALGLVDESVCEVRDISHNLLPNALIKRGLARAVREFLDKMQQPGRLRIRLETLGLDDVRLAANVESTLYRVVQEAVQNIVKHARATEINLQLIRHAHELTLLVEDNGVGFDPAALGPDAGLGLRNMASRVAYLGGALDIDSRPGHGTTVAATVPLPA</sequence>
<keyword evidence="18" id="KW-0732">Signal</keyword>
<evidence type="ECO:0000256" key="4">
    <source>
        <dbReference type="ARBA" id="ARBA00012438"/>
    </source>
</evidence>
<gene>
    <name evidence="20" type="ORF">Q5H92_14305</name>
</gene>
<comment type="function">
    <text evidence="14">Member of the two-component regulatory system NreB/NreC involved in the control of dissimilatory nitrate/nitrite reduction in response to oxygen. NreB functions as a direct oxygen sensor histidine kinase which is autophosphorylated, in the absence of oxygen, probably at the conserved histidine residue, and transfers its phosphate group probably to a conserved aspartate residue of NreC. NreB/NreC activates the expression of the nitrate (narGHJI) and nitrite (nir) reductase operons, as well as the putative nitrate transporter gene narT.</text>
</comment>
<keyword evidence="21" id="KW-1185">Reference proteome</keyword>